<accession>A0A1N6W0H8</accession>
<dbReference type="EMBL" id="FTLX01000004">
    <property type="protein sequence ID" value="SIQ83550.1"/>
    <property type="molecule type" value="Genomic_DNA"/>
</dbReference>
<name>A0A1N6W0H8_9BACI</name>
<evidence type="ECO:0008006" key="5">
    <source>
        <dbReference type="Google" id="ProtNLM"/>
    </source>
</evidence>
<dbReference type="Proteomes" id="UP000215545">
    <property type="component" value="Unassembled WGS sequence"/>
</dbReference>
<reference evidence="4" key="2">
    <citation type="submission" date="2017-03" db="EMBL/GenBank/DDBJ databases">
        <title>Bacillus sp. V-88(T) DSM27956, whole genome shotgun sequencing project.</title>
        <authorList>
            <person name="Dastager S.G."/>
            <person name="Neurgaonkar P.S."/>
            <person name="Dharne M.S."/>
        </authorList>
    </citation>
    <scope>NUCLEOTIDE SEQUENCE [LARGE SCALE GENOMIC DNA]</scope>
    <source>
        <strain evidence="4">DSM 25145</strain>
    </source>
</reference>
<dbReference type="Proteomes" id="UP000186385">
    <property type="component" value="Unassembled WGS sequence"/>
</dbReference>
<evidence type="ECO:0000313" key="2">
    <source>
        <dbReference type="EMBL" id="SIQ83550.1"/>
    </source>
</evidence>
<evidence type="ECO:0000313" key="1">
    <source>
        <dbReference type="EMBL" id="OXS77814.1"/>
    </source>
</evidence>
<organism evidence="2 3">
    <name type="scientific">Domibacillus enclensis</name>
    <dbReference type="NCBI Taxonomy" id="1017273"/>
    <lineage>
        <taxon>Bacteria</taxon>
        <taxon>Bacillati</taxon>
        <taxon>Bacillota</taxon>
        <taxon>Bacilli</taxon>
        <taxon>Bacillales</taxon>
        <taxon>Bacillaceae</taxon>
        <taxon>Domibacillus</taxon>
    </lineage>
</organism>
<proteinExistence type="predicted"/>
<reference evidence="2 3" key="1">
    <citation type="submission" date="2017-01" db="EMBL/GenBank/DDBJ databases">
        <authorList>
            <person name="Mah S.A."/>
            <person name="Swanson W.J."/>
            <person name="Moy G.W."/>
            <person name="Vacquier V.D."/>
        </authorList>
    </citation>
    <scope>NUCLEOTIDE SEQUENCE [LARGE SCALE GENOMIC DNA]</scope>
    <source>
        <strain evidence="2 3">NIO-1016</strain>
    </source>
</reference>
<reference evidence="1" key="3">
    <citation type="submission" date="2017-03" db="EMBL/GenBank/DDBJ databases">
        <authorList>
            <person name="Dastager S.G."/>
            <person name="Neurgaonkar P.S."/>
            <person name="Dharne M.S."/>
        </authorList>
    </citation>
    <scope>NUCLEOTIDE SEQUENCE</scope>
    <source>
        <strain evidence="1">DSM 25145</strain>
    </source>
</reference>
<dbReference type="RefSeq" id="WP_045852563.1">
    <property type="nucleotide sequence ID" value="NZ_FTLX01000004.1"/>
</dbReference>
<evidence type="ECO:0000313" key="3">
    <source>
        <dbReference type="Proteomes" id="UP000186385"/>
    </source>
</evidence>
<gene>
    <name evidence="1" type="ORF">B1B05_09410</name>
    <name evidence="2" type="ORF">SAMN05443094_10434</name>
</gene>
<evidence type="ECO:0000313" key="4">
    <source>
        <dbReference type="Proteomes" id="UP000215545"/>
    </source>
</evidence>
<dbReference type="EMBL" id="MWSK01000004">
    <property type="protein sequence ID" value="OXS77814.1"/>
    <property type="molecule type" value="Genomic_DNA"/>
</dbReference>
<sequence>MPNKSKTFDVNNTVNDLRLNATDIADKRKLLEILYRFSAGNKEKTVLVQNRENPKEEGILISLEYFEELLSYKEAVQEVFDYLVKEENVKNHSIK</sequence>
<dbReference type="AlphaFoldDB" id="A0A1N6W0H8"/>
<dbReference type="STRING" id="1017273.SAMN05443094_10434"/>
<protein>
    <recommendedName>
        <fullName evidence="5">Antitoxin</fullName>
    </recommendedName>
</protein>
<dbReference type="OrthoDB" id="2680562at2"/>
<keyword evidence="4" id="KW-1185">Reference proteome</keyword>